<dbReference type="PANTHER" id="PTHR43792">
    <property type="entry name" value="GNAT FAMILY, PUTATIVE (AFU_ORTHOLOGUE AFUA_3G00765)-RELATED-RELATED"/>
    <property type="match status" value="1"/>
</dbReference>
<dbReference type="RefSeq" id="WP_090399383.1">
    <property type="nucleotide sequence ID" value="NZ_FNEN01000015.1"/>
</dbReference>
<feature type="domain" description="N-acetyltransferase" evidence="1">
    <location>
        <begin position="7"/>
        <end position="167"/>
    </location>
</feature>
<dbReference type="OrthoDB" id="9798081at2"/>
<keyword evidence="2" id="KW-0808">Transferase</keyword>
<sequence>MFRSGRLQFREMVQADRESLHEMFSDPAVMRFAEGTKTFAETGEWLNRTIQDYRSFGIGFWMAEKRDSGECVGQCGIRPRKIQGQVRVEFGYLIARSYWGKGYGKEAAQACRTFVFDHLGVPALTSLIHPANAPSIRIARHLGMEKQGTVFKRKQWLDMYTLENPFHSSTK</sequence>
<protein>
    <submittedName>
        <fullName evidence="2">Protein N-acetyltransferase, RimJ/RimL family</fullName>
    </submittedName>
</protein>
<evidence type="ECO:0000313" key="3">
    <source>
        <dbReference type="Proteomes" id="UP000198853"/>
    </source>
</evidence>
<dbReference type="PANTHER" id="PTHR43792:SF1">
    <property type="entry name" value="N-ACETYLTRANSFERASE DOMAIN-CONTAINING PROTEIN"/>
    <property type="match status" value="1"/>
</dbReference>
<evidence type="ECO:0000259" key="1">
    <source>
        <dbReference type="PROSITE" id="PS51186"/>
    </source>
</evidence>
<dbReference type="InterPro" id="IPR016181">
    <property type="entry name" value="Acyl_CoA_acyltransferase"/>
</dbReference>
<accession>A0A1G8R489</accession>
<dbReference type="AlphaFoldDB" id="A0A1G8R489"/>
<keyword evidence="3" id="KW-1185">Reference proteome</keyword>
<gene>
    <name evidence="2" type="ORF">SAMN04488123_11556</name>
</gene>
<name>A0A1G8R489_9BACI</name>
<reference evidence="2 3" key="1">
    <citation type="submission" date="2016-10" db="EMBL/GenBank/DDBJ databases">
        <authorList>
            <person name="de Groot N.N."/>
        </authorList>
    </citation>
    <scope>NUCLEOTIDE SEQUENCE [LARGE SCALE GENOMIC DNA]</scope>
    <source>
        <strain evidence="2 3">DSM 21771</strain>
    </source>
</reference>
<dbReference type="GO" id="GO:0016747">
    <property type="term" value="F:acyltransferase activity, transferring groups other than amino-acyl groups"/>
    <property type="evidence" value="ECO:0007669"/>
    <property type="project" value="InterPro"/>
</dbReference>
<dbReference type="SUPFAM" id="SSF55729">
    <property type="entry name" value="Acyl-CoA N-acyltransferases (Nat)"/>
    <property type="match status" value="1"/>
</dbReference>
<dbReference type="Pfam" id="PF13302">
    <property type="entry name" value="Acetyltransf_3"/>
    <property type="match status" value="1"/>
</dbReference>
<proteinExistence type="predicted"/>
<evidence type="ECO:0000313" key="2">
    <source>
        <dbReference type="EMBL" id="SDJ11782.1"/>
    </source>
</evidence>
<organism evidence="2 3">
    <name type="scientific">Natribacillus halophilus</name>
    <dbReference type="NCBI Taxonomy" id="549003"/>
    <lineage>
        <taxon>Bacteria</taxon>
        <taxon>Bacillati</taxon>
        <taxon>Bacillota</taxon>
        <taxon>Bacilli</taxon>
        <taxon>Bacillales</taxon>
        <taxon>Bacillaceae</taxon>
        <taxon>Natribacillus</taxon>
    </lineage>
</organism>
<dbReference type="Proteomes" id="UP000198853">
    <property type="component" value="Unassembled WGS sequence"/>
</dbReference>
<dbReference type="InterPro" id="IPR000182">
    <property type="entry name" value="GNAT_dom"/>
</dbReference>
<dbReference type="PROSITE" id="PS51186">
    <property type="entry name" value="GNAT"/>
    <property type="match status" value="1"/>
</dbReference>
<dbReference type="EMBL" id="FNEN01000015">
    <property type="protein sequence ID" value="SDJ11782.1"/>
    <property type="molecule type" value="Genomic_DNA"/>
</dbReference>
<dbReference type="InterPro" id="IPR051531">
    <property type="entry name" value="N-acetyltransferase"/>
</dbReference>
<dbReference type="Gene3D" id="3.40.630.30">
    <property type="match status" value="1"/>
</dbReference>